<proteinExistence type="predicted"/>
<keyword evidence="1" id="KW-0472">Membrane</keyword>
<protein>
    <submittedName>
        <fullName evidence="2">Uncharacterized protein</fullName>
    </submittedName>
</protein>
<evidence type="ECO:0000256" key="1">
    <source>
        <dbReference type="SAM" id="Phobius"/>
    </source>
</evidence>
<keyword evidence="3" id="KW-1185">Reference proteome</keyword>
<sequence>MTISRKTFRERERSKLSLLMVSYVVFTLLTLIVAV</sequence>
<keyword evidence="1" id="KW-1133">Transmembrane helix</keyword>
<feature type="transmembrane region" description="Helical" evidence="1">
    <location>
        <begin position="16"/>
        <end position="34"/>
    </location>
</feature>
<accession>A0ABM8KBB4</accession>
<gene>
    <name evidence="2" type="ORF">CRDW_36810</name>
</gene>
<dbReference type="Proteomes" id="UP001380186">
    <property type="component" value="Chromosome"/>
</dbReference>
<reference evidence="2 3" key="1">
    <citation type="journal article" date="2020" name="Microbes Environ.">
        <title>Synthetic bacterial community of duckweed: a simple and stable system to study plant-microbe interactions.</title>
        <authorList>
            <person name="Ishizawa H."/>
            <person name="Tada M."/>
            <person name="Kuroda M."/>
            <person name="Inoue D."/>
            <person name="Futamata H."/>
            <person name="Ike M."/>
        </authorList>
    </citation>
    <scope>NUCLEOTIDE SEQUENCE [LARGE SCALE GENOMIC DNA]</scope>
    <source>
        <strain evidence="2 3">DW100</strain>
    </source>
</reference>
<name>A0ABM8KBB4_9FLAO</name>
<evidence type="ECO:0000313" key="3">
    <source>
        <dbReference type="Proteomes" id="UP001380186"/>
    </source>
</evidence>
<evidence type="ECO:0000313" key="2">
    <source>
        <dbReference type="EMBL" id="BEV06307.1"/>
    </source>
</evidence>
<organism evidence="2 3">
    <name type="scientific">Chryseobacterium gambrini</name>
    <dbReference type="NCBI Taxonomy" id="373672"/>
    <lineage>
        <taxon>Bacteria</taxon>
        <taxon>Pseudomonadati</taxon>
        <taxon>Bacteroidota</taxon>
        <taxon>Flavobacteriia</taxon>
        <taxon>Flavobacteriales</taxon>
        <taxon>Weeksellaceae</taxon>
        <taxon>Chryseobacterium group</taxon>
        <taxon>Chryseobacterium</taxon>
    </lineage>
</organism>
<dbReference type="EMBL" id="AP029022">
    <property type="protein sequence ID" value="BEV06307.1"/>
    <property type="molecule type" value="Genomic_DNA"/>
</dbReference>
<keyword evidence="1" id="KW-0812">Transmembrane</keyword>